<dbReference type="STRING" id="447422.SAMN05660903_02281"/>
<name>A0A2N0TM68_9FLAO</name>
<organism evidence="2 3">
    <name type="scientific">Salegentibacter salinarum</name>
    <dbReference type="NCBI Taxonomy" id="447422"/>
    <lineage>
        <taxon>Bacteria</taxon>
        <taxon>Pseudomonadati</taxon>
        <taxon>Bacteroidota</taxon>
        <taxon>Flavobacteriia</taxon>
        <taxon>Flavobacteriales</taxon>
        <taxon>Flavobacteriaceae</taxon>
        <taxon>Salegentibacter</taxon>
    </lineage>
</organism>
<dbReference type="GO" id="GO:0008195">
    <property type="term" value="F:phosphatidate phosphatase activity"/>
    <property type="evidence" value="ECO:0007669"/>
    <property type="project" value="InterPro"/>
</dbReference>
<evidence type="ECO:0000313" key="2">
    <source>
        <dbReference type="EMBL" id="PKD15834.1"/>
    </source>
</evidence>
<keyword evidence="3" id="KW-1185">Reference proteome</keyword>
<sequence length="344" mass="39519">MKKRLRKLAGRYKLIDQVLITPYRSYGTHSHLYIKGRVLDNEPLKITQDANIFKTIKTTYKQFDTFEIPEAQIDLSLPGKVQATTKSDDEGFFLFDDIIETNLAEHADEEGWLDYAVYYNGPLGKKTELLEDPFKGDFLIPDPTAEYGVISDIDDTILHTGVTSFLKLRLLKNSLLTNAYNRIPLKGAAEFYQKLHTGRDGTPNNPIFYLSNSPWNLYEYLKLFLDHNAFPKGPILLRKFRTPFDGSIKPEKPHKQKEIANILKTYPAMNFILIGDSGEHDASIYTEIAAQYPDRILAIYLRSVKHKKQMNRVRSIIDNFETTPVLMVETSQEAVEHAREHGFI</sequence>
<dbReference type="OrthoDB" id="9789875at2"/>
<evidence type="ECO:0000313" key="3">
    <source>
        <dbReference type="Proteomes" id="UP000232673"/>
    </source>
</evidence>
<feature type="domain" description="Phosphatidate phosphatase APP1 catalytic" evidence="1">
    <location>
        <begin position="147"/>
        <end position="302"/>
    </location>
</feature>
<dbReference type="EMBL" id="LKTS01000048">
    <property type="protein sequence ID" value="PKD15834.1"/>
    <property type="molecule type" value="Genomic_DNA"/>
</dbReference>
<dbReference type="PANTHER" id="PTHR28208">
    <property type="entry name" value="PHOSPHATIDATE PHOSPHATASE APP1"/>
    <property type="match status" value="1"/>
</dbReference>
<reference evidence="2 3" key="1">
    <citation type="submission" date="2015-10" db="EMBL/GenBank/DDBJ databases">
        <title>Draft genome sequence of Salegentibacter salinarum KCTC 12975.</title>
        <authorList>
            <person name="Lin W."/>
            <person name="Zheng Q."/>
        </authorList>
    </citation>
    <scope>NUCLEOTIDE SEQUENCE [LARGE SCALE GENOMIC DNA]</scope>
    <source>
        <strain evidence="2 3">KCTC 12975</strain>
    </source>
</reference>
<accession>A0A2N0TM68</accession>
<dbReference type="InterPro" id="IPR019236">
    <property type="entry name" value="APP1_cat"/>
</dbReference>
<dbReference type="RefSeq" id="WP_079713329.1">
    <property type="nucleotide sequence ID" value="NZ_FUZC01000008.1"/>
</dbReference>
<dbReference type="PANTHER" id="PTHR28208:SF3">
    <property type="entry name" value="PHOSPHATIDATE PHOSPHATASE APP1"/>
    <property type="match status" value="1"/>
</dbReference>
<dbReference type="Proteomes" id="UP000232673">
    <property type="component" value="Unassembled WGS sequence"/>
</dbReference>
<evidence type="ECO:0000259" key="1">
    <source>
        <dbReference type="Pfam" id="PF09949"/>
    </source>
</evidence>
<dbReference type="Pfam" id="PF09949">
    <property type="entry name" value="APP1_cat"/>
    <property type="match status" value="1"/>
</dbReference>
<gene>
    <name evidence="2" type="ORF">APR41_11130</name>
</gene>
<comment type="caution">
    <text evidence="2">The sequence shown here is derived from an EMBL/GenBank/DDBJ whole genome shotgun (WGS) entry which is preliminary data.</text>
</comment>
<dbReference type="InterPro" id="IPR052935">
    <property type="entry name" value="Mg2+_PAP"/>
</dbReference>
<protein>
    <recommendedName>
        <fullName evidence="1">Phosphatidate phosphatase APP1 catalytic domain-containing protein</fullName>
    </recommendedName>
</protein>
<proteinExistence type="predicted"/>
<dbReference type="AlphaFoldDB" id="A0A2N0TM68"/>